<name>A0AAW1YNQ5_RUBAR</name>
<organism evidence="2 3">
    <name type="scientific">Rubus argutus</name>
    <name type="common">Southern blackberry</name>
    <dbReference type="NCBI Taxonomy" id="59490"/>
    <lineage>
        <taxon>Eukaryota</taxon>
        <taxon>Viridiplantae</taxon>
        <taxon>Streptophyta</taxon>
        <taxon>Embryophyta</taxon>
        <taxon>Tracheophyta</taxon>
        <taxon>Spermatophyta</taxon>
        <taxon>Magnoliopsida</taxon>
        <taxon>eudicotyledons</taxon>
        <taxon>Gunneridae</taxon>
        <taxon>Pentapetalae</taxon>
        <taxon>rosids</taxon>
        <taxon>fabids</taxon>
        <taxon>Rosales</taxon>
        <taxon>Rosaceae</taxon>
        <taxon>Rosoideae</taxon>
        <taxon>Rosoideae incertae sedis</taxon>
        <taxon>Rubus</taxon>
    </lineage>
</organism>
<dbReference type="Proteomes" id="UP001457282">
    <property type="component" value="Unassembled WGS sequence"/>
</dbReference>
<evidence type="ECO:0000313" key="2">
    <source>
        <dbReference type="EMBL" id="KAK9950273.1"/>
    </source>
</evidence>
<keyword evidence="3" id="KW-1185">Reference proteome</keyword>
<evidence type="ECO:0000313" key="3">
    <source>
        <dbReference type="Proteomes" id="UP001457282"/>
    </source>
</evidence>
<reference evidence="2 3" key="1">
    <citation type="journal article" date="2023" name="G3 (Bethesda)">
        <title>A chromosome-length genome assembly and annotation of blackberry (Rubus argutus, cv. 'Hillquist').</title>
        <authorList>
            <person name="Bruna T."/>
            <person name="Aryal R."/>
            <person name="Dudchenko O."/>
            <person name="Sargent D.J."/>
            <person name="Mead D."/>
            <person name="Buti M."/>
            <person name="Cavallini A."/>
            <person name="Hytonen T."/>
            <person name="Andres J."/>
            <person name="Pham M."/>
            <person name="Weisz D."/>
            <person name="Mascagni F."/>
            <person name="Usai G."/>
            <person name="Natali L."/>
            <person name="Bassil N."/>
            <person name="Fernandez G.E."/>
            <person name="Lomsadze A."/>
            <person name="Armour M."/>
            <person name="Olukolu B."/>
            <person name="Poorten T."/>
            <person name="Britton C."/>
            <person name="Davik J."/>
            <person name="Ashrafi H."/>
            <person name="Aiden E.L."/>
            <person name="Borodovsky M."/>
            <person name="Worthington M."/>
        </authorList>
    </citation>
    <scope>NUCLEOTIDE SEQUENCE [LARGE SCALE GENOMIC DNA]</scope>
    <source>
        <strain evidence="2">PI 553951</strain>
    </source>
</reference>
<accession>A0AAW1YNQ5</accession>
<gene>
    <name evidence="2" type="ORF">M0R45_005771</name>
</gene>
<proteinExistence type="predicted"/>
<comment type="caution">
    <text evidence="2">The sequence shown here is derived from an EMBL/GenBank/DDBJ whole genome shotgun (WGS) entry which is preliminary data.</text>
</comment>
<evidence type="ECO:0000256" key="1">
    <source>
        <dbReference type="SAM" id="MobiDB-lite"/>
    </source>
</evidence>
<feature type="compositionally biased region" description="Basic and acidic residues" evidence="1">
    <location>
        <begin position="109"/>
        <end position="127"/>
    </location>
</feature>
<dbReference type="AlphaFoldDB" id="A0AAW1YNQ5"/>
<protein>
    <submittedName>
        <fullName evidence="2">Uncharacterized protein</fullName>
    </submittedName>
</protein>
<feature type="region of interest" description="Disordered" evidence="1">
    <location>
        <begin position="104"/>
        <end position="145"/>
    </location>
</feature>
<dbReference type="EMBL" id="JBEDUW010000001">
    <property type="protein sequence ID" value="KAK9950273.1"/>
    <property type="molecule type" value="Genomic_DNA"/>
</dbReference>
<sequence>MDLVEVLSNLHALRQLYELLQNIEDGLQHINAKNVHNNLDVRARKLLKDLLDEATEKMFNTRLKVIEAQSAVHQTPCASQLEQPKAMPKLRYSLSLDSVKSSLNSVLNNEKDSKSSKSASKKDEKYPMKHQASILESKVSTSPDLPQYEKKRCHVCIAKDMKKHYSTKEATMFNERTEGTGQKQS</sequence>